<dbReference type="NCBIfam" id="TIGR00049">
    <property type="entry name" value="iron-sulfur cluster assembly accessory protein"/>
    <property type="match status" value="1"/>
</dbReference>
<comment type="similarity">
    <text evidence="2">Belongs to the HesB/IscA family.</text>
</comment>
<proteinExistence type="inferred from homology"/>
<dbReference type="EMBL" id="HBHQ01004893">
    <property type="protein sequence ID" value="CAD9811439.1"/>
    <property type="molecule type" value="Transcribed_RNA"/>
</dbReference>
<dbReference type="FunFam" id="2.60.300.12:FF:000013">
    <property type="entry name" value="Iron-sulfur assembly protein 2"/>
    <property type="match status" value="1"/>
</dbReference>
<dbReference type="AlphaFoldDB" id="A0A7S2XMR9"/>
<protein>
    <recommendedName>
        <fullName evidence="6">FeS cluster biogenesis domain-containing protein</fullName>
    </recommendedName>
</protein>
<evidence type="ECO:0000256" key="3">
    <source>
        <dbReference type="ARBA" id="ARBA00022485"/>
    </source>
</evidence>
<dbReference type="Gene3D" id="2.60.300.12">
    <property type="entry name" value="HesB-like domain"/>
    <property type="match status" value="1"/>
</dbReference>
<dbReference type="PANTHER" id="PTHR43011:SF1">
    <property type="entry name" value="IRON-SULFUR CLUSTER ASSEMBLY 2 HOMOLOG, MITOCHONDRIAL"/>
    <property type="match status" value="1"/>
</dbReference>
<organism evidence="5">
    <name type="scientific">Attheya septentrionalis</name>
    <dbReference type="NCBI Taxonomy" id="420275"/>
    <lineage>
        <taxon>Eukaryota</taxon>
        <taxon>Sar</taxon>
        <taxon>Stramenopiles</taxon>
        <taxon>Ochrophyta</taxon>
        <taxon>Bacillariophyta</taxon>
        <taxon>Coscinodiscophyceae</taxon>
        <taxon>Chaetocerotophycidae</taxon>
        <taxon>Chaetocerotales</taxon>
        <taxon>Attheyaceae</taxon>
        <taxon>Attheya</taxon>
    </lineage>
</organism>
<name>A0A7S2XMR9_9STRA</name>
<dbReference type="GO" id="GO:0005739">
    <property type="term" value="C:mitochondrion"/>
    <property type="evidence" value="ECO:0007669"/>
    <property type="project" value="TreeGrafter"/>
</dbReference>
<evidence type="ECO:0000256" key="1">
    <source>
        <dbReference type="ARBA" id="ARBA00005151"/>
    </source>
</evidence>
<dbReference type="SUPFAM" id="SSF89360">
    <property type="entry name" value="HesB-like domain"/>
    <property type="match status" value="1"/>
</dbReference>
<dbReference type="InterPro" id="IPR035903">
    <property type="entry name" value="HesB-like_dom_sf"/>
</dbReference>
<accession>A0A7S2XMR9</accession>
<dbReference type="InterPro" id="IPR016092">
    <property type="entry name" value="ATAP"/>
</dbReference>
<gene>
    <name evidence="5" type="ORF">ASEP1449_LOCUS3264</name>
</gene>
<dbReference type="GO" id="GO:0016226">
    <property type="term" value="P:iron-sulfur cluster assembly"/>
    <property type="evidence" value="ECO:0007669"/>
    <property type="project" value="InterPro"/>
</dbReference>
<dbReference type="GO" id="GO:0005506">
    <property type="term" value="F:iron ion binding"/>
    <property type="evidence" value="ECO:0007669"/>
    <property type="project" value="TreeGrafter"/>
</dbReference>
<sequence length="241" mass="26259">MVTTRITTHLLRTVSRNGMATAAFPQQRVVLWRGRALSTCHHGAGLEQQRQHQQRPHQLRPSHDVSTRRTMVTITQTSKNDTVPLTPVANVTSSTTAVEPATPTGDGVTQVRVTDACAKRILQLSREKGGGGGGDNNDNNNDDELIYYLRVYVDAGGCSGFQYKFEMTSETELEEDDVVLDGQRVVVDTASLAYIQGSTIDYVQEMIRSAFCVVENPLSESACGCGSSFAMKNFASNPALD</sequence>
<keyword evidence="3" id="KW-0004">4Fe-4S</keyword>
<reference evidence="5" key="1">
    <citation type="submission" date="2021-01" db="EMBL/GenBank/DDBJ databases">
        <authorList>
            <person name="Corre E."/>
            <person name="Pelletier E."/>
            <person name="Niang G."/>
            <person name="Scheremetjew M."/>
            <person name="Finn R."/>
            <person name="Kale V."/>
            <person name="Holt S."/>
            <person name="Cochrane G."/>
            <person name="Meng A."/>
            <person name="Brown T."/>
            <person name="Cohen L."/>
        </authorList>
    </citation>
    <scope>NUCLEOTIDE SEQUENCE</scope>
    <source>
        <strain evidence="5">CCMP2084</strain>
    </source>
</reference>
<dbReference type="GO" id="GO:0051537">
    <property type="term" value="F:2 iron, 2 sulfur cluster binding"/>
    <property type="evidence" value="ECO:0007669"/>
    <property type="project" value="TreeGrafter"/>
</dbReference>
<evidence type="ECO:0000256" key="4">
    <source>
        <dbReference type="SAM" id="MobiDB-lite"/>
    </source>
</evidence>
<dbReference type="PANTHER" id="PTHR43011">
    <property type="entry name" value="IRON-SULFUR CLUSTER ASSEMBLY 2 HOMOLOG, MITOCHONDRIAL"/>
    <property type="match status" value="1"/>
</dbReference>
<evidence type="ECO:0000313" key="5">
    <source>
        <dbReference type="EMBL" id="CAD9811439.1"/>
    </source>
</evidence>
<comment type="pathway">
    <text evidence="1">Cofactor biosynthesis; iron-sulfur cluster biosynthesis.</text>
</comment>
<feature type="region of interest" description="Disordered" evidence="4">
    <location>
        <begin position="44"/>
        <end position="67"/>
    </location>
</feature>
<evidence type="ECO:0000256" key="2">
    <source>
        <dbReference type="ARBA" id="ARBA00006718"/>
    </source>
</evidence>
<keyword evidence="3" id="KW-0479">Metal-binding</keyword>
<keyword evidence="3" id="KW-0411">Iron-sulfur</keyword>
<dbReference type="GO" id="GO:0051539">
    <property type="term" value="F:4 iron, 4 sulfur cluster binding"/>
    <property type="evidence" value="ECO:0007669"/>
    <property type="project" value="UniProtKB-KW"/>
</dbReference>
<keyword evidence="3" id="KW-0408">Iron</keyword>
<evidence type="ECO:0008006" key="6">
    <source>
        <dbReference type="Google" id="ProtNLM"/>
    </source>
</evidence>